<dbReference type="InterPro" id="IPR014710">
    <property type="entry name" value="RmlC-like_jellyroll"/>
</dbReference>
<gene>
    <name evidence="2" type="ORF">DWY53_17155</name>
</gene>
<feature type="domain" description="Cyclic nucleotide-binding" evidence="1">
    <location>
        <begin position="10"/>
        <end position="128"/>
    </location>
</feature>
<dbReference type="CDD" id="cd00038">
    <property type="entry name" value="CAP_ED"/>
    <property type="match status" value="1"/>
</dbReference>
<name>A0A395UN40_PHOVU</name>
<dbReference type="InterPro" id="IPR000595">
    <property type="entry name" value="cNMP-bd_dom"/>
</dbReference>
<evidence type="ECO:0000313" key="2">
    <source>
        <dbReference type="EMBL" id="RGR35397.1"/>
    </source>
</evidence>
<accession>A0A395UN40</accession>
<dbReference type="SUPFAM" id="SSF51206">
    <property type="entry name" value="cAMP-binding domain-like"/>
    <property type="match status" value="1"/>
</dbReference>
<evidence type="ECO:0000313" key="3">
    <source>
        <dbReference type="Proteomes" id="UP000266497"/>
    </source>
</evidence>
<evidence type="ECO:0000259" key="1">
    <source>
        <dbReference type="PROSITE" id="PS50042"/>
    </source>
</evidence>
<dbReference type="PROSITE" id="PS50042">
    <property type="entry name" value="CNMP_BINDING_3"/>
    <property type="match status" value="1"/>
</dbReference>
<reference evidence="2 3" key="1">
    <citation type="submission" date="2018-08" db="EMBL/GenBank/DDBJ databases">
        <title>A genome reference for cultivated species of the human gut microbiota.</title>
        <authorList>
            <person name="Zou Y."/>
            <person name="Xue W."/>
            <person name="Luo G."/>
        </authorList>
    </citation>
    <scope>NUCLEOTIDE SEQUENCE [LARGE SCALE GENOMIC DNA]</scope>
    <source>
        <strain evidence="2 3">AF25-30LB</strain>
    </source>
</reference>
<comment type="caution">
    <text evidence="2">The sequence shown here is derived from an EMBL/GenBank/DDBJ whole genome shotgun (WGS) entry which is preliminary data.</text>
</comment>
<organism evidence="2 3">
    <name type="scientific">Phocaeicola vulgatus</name>
    <name type="common">Bacteroides vulgatus</name>
    <dbReference type="NCBI Taxonomy" id="821"/>
    <lineage>
        <taxon>Bacteria</taxon>
        <taxon>Pseudomonadati</taxon>
        <taxon>Bacteroidota</taxon>
        <taxon>Bacteroidia</taxon>
        <taxon>Bacteroidales</taxon>
        <taxon>Bacteroidaceae</taxon>
        <taxon>Phocaeicola</taxon>
    </lineage>
</organism>
<dbReference type="InterPro" id="IPR018490">
    <property type="entry name" value="cNMP-bd_dom_sf"/>
</dbReference>
<dbReference type="Pfam" id="PF00027">
    <property type="entry name" value="cNMP_binding"/>
    <property type="match status" value="1"/>
</dbReference>
<dbReference type="AlphaFoldDB" id="A0A395UN40"/>
<protein>
    <submittedName>
        <fullName evidence="2">Crp/Fnr family transcriptional regulator</fullName>
    </submittedName>
</protein>
<dbReference type="Proteomes" id="UP000266497">
    <property type="component" value="Unassembled WGS sequence"/>
</dbReference>
<dbReference type="EMBL" id="QRUD01000056">
    <property type="protein sequence ID" value="RGR35397.1"/>
    <property type="molecule type" value="Genomic_DNA"/>
</dbReference>
<dbReference type="RefSeq" id="WP_117893517.1">
    <property type="nucleotide sequence ID" value="NZ_QRUD01000056.1"/>
</dbReference>
<sequence>MAPRQITKLIEETIEKMELQEHIRFTQEEKIYFEENFEPFHLKKGHYLITKDELVEHFYYLEEGILNICFPDAKGGFVNARFMDDRAFINPFFLHNPEHKACYSIKANTNCKVWRMKKHKAYEMFGESFNFCKLAIFHLEKSLMHRIEREEGIHCMTADQRYEKVLNKEKWLFKHVPLKEIARYIGITPQALSKARKKIFR</sequence>
<dbReference type="Gene3D" id="2.60.120.10">
    <property type="entry name" value="Jelly Rolls"/>
    <property type="match status" value="1"/>
</dbReference>
<proteinExistence type="predicted"/>